<evidence type="ECO:0000256" key="7">
    <source>
        <dbReference type="ARBA" id="ARBA00022962"/>
    </source>
</evidence>
<evidence type="ECO:0000259" key="10">
    <source>
        <dbReference type="PROSITE" id="PS51278"/>
    </source>
</evidence>
<dbReference type="HAMAP" id="MF_01931">
    <property type="entry name" value="PurF"/>
    <property type="match status" value="1"/>
</dbReference>
<dbReference type="OrthoDB" id="191723at2759"/>
<dbReference type="SUPFAM" id="SSF53271">
    <property type="entry name" value="PRTase-like"/>
    <property type="match status" value="1"/>
</dbReference>
<comment type="catalytic activity">
    <reaction evidence="8">
        <text>5-phospho-beta-D-ribosylamine + L-glutamate + diphosphate = 5-phospho-alpha-D-ribose 1-diphosphate + L-glutamine + H2O</text>
        <dbReference type="Rhea" id="RHEA:14905"/>
        <dbReference type="ChEBI" id="CHEBI:15377"/>
        <dbReference type="ChEBI" id="CHEBI:29985"/>
        <dbReference type="ChEBI" id="CHEBI:33019"/>
        <dbReference type="ChEBI" id="CHEBI:58017"/>
        <dbReference type="ChEBI" id="CHEBI:58359"/>
        <dbReference type="ChEBI" id="CHEBI:58681"/>
        <dbReference type="EC" id="2.4.2.14"/>
    </reaction>
</comment>
<evidence type="ECO:0000256" key="1">
    <source>
        <dbReference type="ARBA" id="ARBA00005209"/>
    </source>
</evidence>
<evidence type="ECO:0000256" key="3">
    <source>
        <dbReference type="ARBA" id="ARBA00011941"/>
    </source>
</evidence>
<name>A0A250XML6_9CHLO</name>
<dbReference type="InterPro" id="IPR029057">
    <property type="entry name" value="PRTase-like"/>
</dbReference>
<dbReference type="CDD" id="cd06223">
    <property type="entry name" value="PRTases_typeI"/>
    <property type="match status" value="1"/>
</dbReference>
<dbReference type="Gene3D" id="3.40.50.2020">
    <property type="match status" value="1"/>
</dbReference>
<evidence type="ECO:0000256" key="6">
    <source>
        <dbReference type="ARBA" id="ARBA00022755"/>
    </source>
</evidence>
<feature type="domain" description="Glutamine amidotransferase type-2" evidence="10">
    <location>
        <begin position="83"/>
        <end position="330"/>
    </location>
</feature>
<evidence type="ECO:0000256" key="2">
    <source>
        <dbReference type="ARBA" id="ARBA00010138"/>
    </source>
</evidence>
<keyword evidence="6" id="KW-0658">Purine biosynthesis</keyword>
<evidence type="ECO:0000256" key="4">
    <source>
        <dbReference type="ARBA" id="ARBA00022676"/>
    </source>
</evidence>
<feature type="region of interest" description="Disordered" evidence="9">
    <location>
        <begin position="571"/>
        <end position="603"/>
    </location>
</feature>
<dbReference type="GO" id="GO:0004044">
    <property type="term" value="F:amidophosphoribosyltransferase activity"/>
    <property type="evidence" value="ECO:0007669"/>
    <property type="project" value="UniProtKB-EC"/>
</dbReference>
<keyword evidence="5" id="KW-0808">Transferase</keyword>
<dbReference type="Pfam" id="PF00156">
    <property type="entry name" value="Pribosyltran"/>
    <property type="match status" value="1"/>
</dbReference>
<comment type="pathway">
    <text evidence="1">Purine metabolism; IMP biosynthesis via de novo pathway; N(1)-(5-phospho-D-ribosyl)glycinamide from 5-phospho-alpha-D-ribose 1-diphosphate: step 1/2.</text>
</comment>
<proteinExistence type="inferred from homology"/>
<reference evidence="11 12" key="1">
    <citation type="submission" date="2017-08" db="EMBL/GenBank/DDBJ databases">
        <title>Acidophilic green algal genome provides insights into adaptation to an acidic environment.</title>
        <authorList>
            <person name="Hirooka S."/>
            <person name="Hirose Y."/>
            <person name="Kanesaki Y."/>
            <person name="Higuchi S."/>
            <person name="Fujiwara T."/>
            <person name="Onuma R."/>
            <person name="Era A."/>
            <person name="Ohbayashi R."/>
            <person name="Uzuka A."/>
            <person name="Nozaki H."/>
            <person name="Yoshikawa H."/>
            <person name="Miyagishima S.Y."/>
        </authorList>
    </citation>
    <scope>NUCLEOTIDE SEQUENCE [LARGE SCALE GENOMIC DNA]</scope>
    <source>
        <strain evidence="11 12">NIES-2499</strain>
    </source>
</reference>
<keyword evidence="4" id="KW-0328">Glycosyltransferase</keyword>
<dbReference type="UniPathway" id="UPA00074">
    <property type="reaction ID" value="UER00124"/>
</dbReference>
<protein>
    <recommendedName>
        <fullName evidence="3">amidophosphoribosyltransferase</fullName>
        <ecNumber evidence="3">2.4.2.14</ecNumber>
    </recommendedName>
</protein>
<dbReference type="InterPro" id="IPR035584">
    <property type="entry name" value="PurF_N"/>
</dbReference>
<dbReference type="STRING" id="1157962.A0A250XML6"/>
<dbReference type="InterPro" id="IPR000836">
    <property type="entry name" value="PRTase_dom"/>
</dbReference>
<evidence type="ECO:0000313" key="12">
    <source>
        <dbReference type="Proteomes" id="UP000232323"/>
    </source>
</evidence>
<sequence>MINNKVLLGRKPLSIVAARDIRQRSAIRSNASSSSMISLPSCHSSFLNNIGIKARVLRNEMSMMTVRPTSTCGVPKRAPTQMCGIIGIFKHDGSANVELYEGLLMLQHRGQDSAGMVTTDWKKFKEYKENGLVKDVFSDEAVIKKMKGSAGIGHVRYPTAGSSSAQEAQPFFVNSPLGIYMIHNGNLTNTDDLRDLLNSSRSFFNRHLRTDSDSEVLLNVLADEVHRAHQRCLQTTGCDPNKMKVDFLFEAGASAMKLLKGAYSCLCLVAGVGMVGFRDPFGIRPLVIGTRPGPLGDEYCIASEECAFGPIGFTKLRDVLPGEMVIITQEGKLLSRQVAPGQLQPCIFEYIYLARPDSVMNNISVYNFQLELGSCLAKRIKETGWDLDLVCPVPDGSRPAAIQIAHDLDIPYREGLVKNRYVGRTFIMPDQKLREMSVKRKLNAMPVVFEGKNVLLVDDSIVRGTTMSQIVNMVRRAGAKKVYLASASPPVKFPNVYGVDMPTRKEFVANGLTEEQVCDVLGADGLMYQSVTDLIEVGKSMNSEIKRFEASCFDGYYCTGDIDDEYLQKLEDKGRGAGRDRPGQDIAPAVSSNGPAKPEPLYV</sequence>
<keyword evidence="12" id="KW-1185">Reference proteome</keyword>
<gene>
    <name evidence="11" type="ORF">CEUSTIGMA_g11592.t1</name>
</gene>
<dbReference type="NCBIfam" id="TIGR01134">
    <property type="entry name" value="purF"/>
    <property type="match status" value="1"/>
</dbReference>
<evidence type="ECO:0000313" key="11">
    <source>
        <dbReference type="EMBL" id="GAX84169.1"/>
    </source>
</evidence>
<dbReference type="EC" id="2.4.2.14" evidence="3"/>
<dbReference type="InterPro" id="IPR005854">
    <property type="entry name" value="PurF"/>
</dbReference>
<dbReference type="SUPFAM" id="SSF56235">
    <property type="entry name" value="N-terminal nucleophile aminohydrolases (Ntn hydrolases)"/>
    <property type="match status" value="1"/>
</dbReference>
<keyword evidence="7" id="KW-0315">Glutamine amidotransferase</keyword>
<dbReference type="PANTHER" id="PTHR11907">
    <property type="entry name" value="AMIDOPHOSPHORIBOSYLTRANSFERASE"/>
    <property type="match status" value="1"/>
</dbReference>
<dbReference type="EMBL" id="BEGY01000118">
    <property type="protein sequence ID" value="GAX84169.1"/>
    <property type="molecule type" value="Genomic_DNA"/>
</dbReference>
<dbReference type="InterPro" id="IPR017932">
    <property type="entry name" value="GATase_2_dom"/>
</dbReference>
<dbReference type="Proteomes" id="UP000232323">
    <property type="component" value="Unassembled WGS sequence"/>
</dbReference>
<accession>A0A250XML6</accession>
<comment type="similarity">
    <text evidence="2">In the C-terminal section; belongs to the purine/pyrimidine phosphoribosyltransferase family.</text>
</comment>
<evidence type="ECO:0000256" key="8">
    <source>
        <dbReference type="ARBA" id="ARBA00048430"/>
    </source>
</evidence>
<dbReference type="Pfam" id="PF13522">
    <property type="entry name" value="GATase_6"/>
    <property type="match status" value="1"/>
</dbReference>
<dbReference type="GO" id="GO:0009113">
    <property type="term" value="P:purine nucleobase biosynthetic process"/>
    <property type="evidence" value="ECO:0007669"/>
    <property type="project" value="InterPro"/>
</dbReference>
<dbReference type="AlphaFoldDB" id="A0A250XML6"/>
<dbReference type="InterPro" id="IPR029055">
    <property type="entry name" value="Ntn_hydrolases_N"/>
</dbReference>
<dbReference type="GO" id="GO:0006189">
    <property type="term" value="P:'de novo' IMP biosynthetic process"/>
    <property type="evidence" value="ECO:0007669"/>
    <property type="project" value="UniProtKB-UniPathway"/>
</dbReference>
<evidence type="ECO:0000256" key="5">
    <source>
        <dbReference type="ARBA" id="ARBA00022679"/>
    </source>
</evidence>
<dbReference type="PROSITE" id="PS51278">
    <property type="entry name" value="GATASE_TYPE_2"/>
    <property type="match status" value="1"/>
</dbReference>
<evidence type="ECO:0000256" key="9">
    <source>
        <dbReference type="SAM" id="MobiDB-lite"/>
    </source>
</evidence>
<dbReference type="CDD" id="cd00715">
    <property type="entry name" value="GPATase_N"/>
    <property type="match status" value="1"/>
</dbReference>
<dbReference type="Gene3D" id="3.60.20.10">
    <property type="entry name" value="Glutamine Phosphoribosylpyrophosphate, subunit 1, domain 1"/>
    <property type="match status" value="1"/>
</dbReference>
<comment type="caution">
    <text evidence="11">The sequence shown here is derived from an EMBL/GenBank/DDBJ whole genome shotgun (WGS) entry which is preliminary data.</text>
</comment>
<organism evidence="11 12">
    <name type="scientific">Chlamydomonas eustigma</name>
    <dbReference type="NCBI Taxonomy" id="1157962"/>
    <lineage>
        <taxon>Eukaryota</taxon>
        <taxon>Viridiplantae</taxon>
        <taxon>Chlorophyta</taxon>
        <taxon>core chlorophytes</taxon>
        <taxon>Chlorophyceae</taxon>
        <taxon>CS clade</taxon>
        <taxon>Chlamydomonadales</taxon>
        <taxon>Chlamydomonadaceae</taxon>
        <taxon>Chlamydomonas</taxon>
    </lineage>
</organism>
<feature type="compositionally biased region" description="Basic and acidic residues" evidence="9">
    <location>
        <begin position="571"/>
        <end position="583"/>
    </location>
</feature>